<keyword evidence="1" id="KW-0812">Transmembrane</keyword>
<evidence type="ECO:0000313" key="2">
    <source>
        <dbReference type="EMBL" id="KIX85402.1"/>
    </source>
</evidence>
<keyword evidence="1" id="KW-0472">Membrane</keyword>
<dbReference type="STRING" id="1306947.J120_00240"/>
<dbReference type="EMBL" id="ARQD01000001">
    <property type="protein sequence ID" value="KIX85402.1"/>
    <property type="molecule type" value="Genomic_DNA"/>
</dbReference>
<protein>
    <submittedName>
        <fullName evidence="2">Uncharacterized protein</fullName>
    </submittedName>
</protein>
<name>A0A0D2K584_9BACT</name>
<organism evidence="2 3">
    <name type="scientific">candidate division TM6 bacterium JCVI TM6SC1</name>
    <dbReference type="NCBI Taxonomy" id="1306947"/>
    <lineage>
        <taxon>Bacteria</taxon>
        <taxon>Candidatus Babelota</taxon>
        <taxon>Vermiphilus</taxon>
    </lineage>
</organism>
<feature type="transmembrane region" description="Helical" evidence="1">
    <location>
        <begin position="21"/>
        <end position="42"/>
    </location>
</feature>
<gene>
    <name evidence="2" type="ORF">J120_00240</name>
</gene>
<sequence length="181" mass="20807">MKWLSSLQKWISNQDSRQFSIFLSIVLSAVLVLMGIGFYSYYTTVGKLTKRMRQINTLRQETGSIVQTYEHVRAQRAEVDTMLAKDPNFKILGYTTDLLAKLNLSAKQTTAQRDLDKRYQETTVTAQLFGITMRQLVELLKQIEQNKRVYTKYLEISAAKNKNIDVTLTIGTLQLKTNVSE</sequence>
<dbReference type="eggNOG" id="ENOG502ZQZC">
    <property type="taxonomic scope" value="Bacteria"/>
</dbReference>
<dbReference type="AlphaFoldDB" id="A0A0D2K584"/>
<evidence type="ECO:0000313" key="3">
    <source>
        <dbReference type="Proteomes" id="UP000032214"/>
    </source>
</evidence>
<proteinExistence type="predicted"/>
<comment type="caution">
    <text evidence="2">The sequence shown here is derived from an EMBL/GenBank/DDBJ whole genome shotgun (WGS) entry which is preliminary data.</text>
</comment>
<keyword evidence="3" id="KW-1185">Reference proteome</keyword>
<keyword evidence="1" id="KW-1133">Transmembrane helix</keyword>
<reference evidence="2 3" key="1">
    <citation type="journal article" date="2013" name="Proc. Natl. Acad. Sci. U.S.A.">
        <title>Candidate phylum TM6 genome recovered from a hospital sink biofilm provides genomic insights into this uncultivated phylum.</title>
        <authorList>
            <person name="McLean J.S."/>
            <person name="Lombardo M.J."/>
            <person name="Badger J.H."/>
            <person name="Edlund A."/>
            <person name="Novotny M."/>
            <person name="Yee-Greenbaum J."/>
            <person name="Vyahhi N."/>
            <person name="Hall A.P."/>
            <person name="Yang Y."/>
            <person name="Dupont C.L."/>
            <person name="Ziegler M.G."/>
            <person name="Chitsaz H."/>
            <person name="Allen A.E."/>
            <person name="Yooseph S."/>
            <person name="Tesler G."/>
            <person name="Pevzner P.A."/>
            <person name="Friedman R.M."/>
            <person name="Nealson K.H."/>
            <person name="Venter J.C."/>
            <person name="Lasken R.S."/>
        </authorList>
    </citation>
    <scope>NUCLEOTIDE SEQUENCE [LARGE SCALE GENOMIC DNA]</scope>
    <source>
        <strain evidence="2 3">TM6SC1</strain>
    </source>
</reference>
<accession>A0A0D2K584</accession>
<dbReference type="Proteomes" id="UP000032214">
    <property type="component" value="Unassembled WGS sequence"/>
</dbReference>
<evidence type="ECO:0000256" key="1">
    <source>
        <dbReference type="SAM" id="Phobius"/>
    </source>
</evidence>